<organism evidence="1 2">
    <name type="scientific">Pseudocercospora eumusae</name>
    <dbReference type="NCBI Taxonomy" id="321146"/>
    <lineage>
        <taxon>Eukaryota</taxon>
        <taxon>Fungi</taxon>
        <taxon>Dikarya</taxon>
        <taxon>Ascomycota</taxon>
        <taxon>Pezizomycotina</taxon>
        <taxon>Dothideomycetes</taxon>
        <taxon>Dothideomycetidae</taxon>
        <taxon>Mycosphaerellales</taxon>
        <taxon>Mycosphaerellaceae</taxon>
        <taxon>Pseudocercospora</taxon>
    </lineage>
</organism>
<dbReference type="AlphaFoldDB" id="A0A139HGX6"/>
<protein>
    <submittedName>
        <fullName evidence="1">Uncharacterized protein</fullName>
    </submittedName>
</protein>
<dbReference type="OrthoDB" id="10489585at2759"/>
<comment type="caution">
    <text evidence="1">The sequence shown here is derived from an EMBL/GenBank/DDBJ whole genome shotgun (WGS) entry which is preliminary data.</text>
</comment>
<reference evidence="1 2" key="1">
    <citation type="submission" date="2015-07" db="EMBL/GenBank/DDBJ databases">
        <title>Comparative genomics of the Sigatoka disease complex on banana suggests a link between parallel evolutionary changes in Pseudocercospora fijiensis and Pseudocercospora eumusae and increased virulence on the banana host.</title>
        <authorList>
            <person name="Chang T.-C."/>
            <person name="Salvucci A."/>
            <person name="Crous P.W."/>
            <person name="Stergiopoulos I."/>
        </authorList>
    </citation>
    <scope>NUCLEOTIDE SEQUENCE [LARGE SCALE GENOMIC DNA]</scope>
    <source>
        <strain evidence="1 2">CBS 114824</strain>
    </source>
</reference>
<dbReference type="Proteomes" id="UP000070133">
    <property type="component" value="Unassembled WGS sequence"/>
</dbReference>
<name>A0A139HGX6_9PEZI</name>
<proteinExistence type="predicted"/>
<dbReference type="EMBL" id="LFZN01000052">
    <property type="protein sequence ID" value="KXT01642.1"/>
    <property type="molecule type" value="Genomic_DNA"/>
</dbReference>
<gene>
    <name evidence="1" type="ORF">AC578_8006</name>
</gene>
<keyword evidence="2" id="KW-1185">Reference proteome</keyword>
<sequence>MCSSGKAAPTVSSVLSWHNKIGLVWTGVSRITHSSILRCNASSPITAPNMPSECSRAILIWLLVFTNIASAYPPTNQLQLPLNEEIDDEPHETITMHVTMTRTHYDFDFHTTTMVRQPRPTPCHVYEALEAMQRTSQCDETACAICRWQARCHGASAACFQCDAKPYCEC</sequence>
<evidence type="ECO:0000313" key="1">
    <source>
        <dbReference type="EMBL" id="KXT01642.1"/>
    </source>
</evidence>
<accession>A0A139HGX6</accession>
<evidence type="ECO:0000313" key="2">
    <source>
        <dbReference type="Proteomes" id="UP000070133"/>
    </source>
</evidence>